<dbReference type="GO" id="GO:0019905">
    <property type="term" value="F:syntaxin binding"/>
    <property type="evidence" value="ECO:0007669"/>
    <property type="project" value="TreeGrafter"/>
</dbReference>
<dbReference type="eggNOG" id="KOG2115">
    <property type="taxonomic scope" value="Eukaryota"/>
</dbReference>
<evidence type="ECO:0000256" key="3">
    <source>
        <dbReference type="ARBA" id="ARBA00022448"/>
    </source>
</evidence>
<name>U7PSC3_SPOS1</name>
<evidence type="ECO:0000256" key="7">
    <source>
        <dbReference type="SAM" id="MobiDB-lite"/>
    </source>
</evidence>
<keyword evidence="6" id="KW-0175">Coiled coil</keyword>
<evidence type="ECO:0000256" key="6">
    <source>
        <dbReference type="ARBA" id="ARBA00023054"/>
    </source>
</evidence>
<feature type="region of interest" description="Disordered" evidence="7">
    <location>
        <begin position="495"/>
        <end position="526"/>
    </location>
</feature>
<dbReference type="PANTHER" id="PTHR12965">
    <property type="entry name" value="VACUOLAR PROTEIN SORTING 54"/>
    <property type="match status" value="1"/>
</dbReference>
<evidence type="ECO:0000313" key="9">
    <source>
        <dbReference type="EMBL" id="ERS98533.1"/>
    </source>
</evidence>
<dbReference type="GO" id="GO:0005829">
    <property type="term" value="C:cytosol"/>
    <property type="evidence" value="ECO:0007669"/>
    <property type="project" value="GOC"/>
</dbReference>
<keyword evidence="10" id="KW-1185">Reference proteome</keyword>
<dbReference type="Proteomes" id="UP000018087">
    <property type="component" value="Unassembled WGS sequence"/>
</dbReference>
<dbReference type="InterPro" id="IPR039745">
    <property type="entry name" value="Vps54"/>
</dbReference>
<keyword evidence="4" id="KW-0653">Protein transport</keyword>
<organism evidence="9 10">
    <name type="scientific">Sporothrix schenckii (strain ATCC 58251 / de Perez 2211183)</name>
    <name type="common">Rose-picker's disease fungus</name>
    <dbReference type="NCBI Taxonomy" id="1391915"/>
    <lineage>
        <taxon>Eukaryota</taxon>
        <taxon>Fungi</taxon>
        <taxon>Dikarya</taxon>
        <taxon>Ascomycota</taxon>
        <taxon>Pezizomycotina</taxon>
        <taxon>Sordariomycetes</taxon>
        <taxon>Sordariomycetidae</taxon>
        <taxon>Ophiostomatales</taxon>
        <taxon>Ophiostomataceae</taxon>
        <taxon>Sporothrix</taxon>
    </lineage>
</organism>
<evidence type="ECO:0000256" key="1">
    <source>
        <dbReference type="ARBA" id="ARBA00004601"/>
    </source>
</evidence>
<feature type="region of interest" description="Disordered" evidence="7">
    <location>
        <begin position="45"/>
        <end position="73"/>
    </location>
</feature>
<feature type="compositionally biased region" description="Low complexity" evidence="7">
    <location>
        <begin position="213"/>
        <end position="222"/>
    </location>
</feature>
<sequence>MRTLEDLELYDVVHDDVNYTNMAWNEELQRVMAFDLDYAYVEPVRRPGETQTPERKQTAAPGSSPLLDIDRPGQVPAGQTAIFTLLQPPVLRAGLRPHNAAPTTHDIPPVALTAIETVDDAAFDAYNQRVGAVFGKLPRTEDTTERPAAYLQGSRADQHGRPPALSTIPAVYFDEDFHLQNPRTFDEVSEQSYIAGTARSTMTGAGPRTRSQPGTRTGTRTAPTTTALKSLATNAILQEKLSWYLDTVEVYLVDAIAQSAVAFFAALVSLRHLCTDVDDSLQRLKLLRESVAALETDTVAAYLDLIRRRRMLCNLRVMSDAVRQLQHIVDGVGHIETLVEQGNVEAALDAIDATERLIGGGGDECRDALDSVPRRDLSGIDALQGPLRDLSVLRSRIGTVFEKRVVEALVGDLRQYLQSVSTDSVLVRWGAAWQRERAGGHHSQALADATASTHMTNELREALSPAIRGLYHSKALPSALRSYREQALREIRDVLRRPLPRPSDDADSAAPTSTAGTARSRTNEEKSAMLARSIRALDAADAERLLASIFIGVTETLRRLQTQAGILLDVAYAMQEAQEAADAREVNNMRSARQQEMHMALDLPGLMGDAVDASHESISKILRVRSEQSTRLPLDDFLRYVALTQLFADECEAITGRAGASLQASLDSHIHDFVAAHHDREIQALTQAMDADRWQVQDGTAQDRAMLQQILASSTSDPAPWAVPPIRNGTPDGSTADAAGDAGDAAARGPLVVDDDTFFVPRAALVCLAGVSRYLRLLCGLPSTMGPDVCLSLAGYLRMFDARGRQLVLGAGTLRTVGLRNIKTSHLALVSRAVAFVAALLPCLRACVRRHLPAPTDGGPAGEFDKVQRAFAEHQDAIRQKLVDIMASRAQVLSTNARETDWDAGASGAQDVRAYMVDLVRDTNKLCKVLDKYWPAREVELVMVPVFASYEEQLSEAFRAADPKTDAGKASMSRDVAYLIAQLGTMQGFADLGASLTTIVESKDL</sequence>
<feature type="compositionally biased region" description="Basic and acidic residues" evidence="7">
    <location>
        <begin position="45"/>
        <end position="57"/>
    </location>
</feature>
<dbReference type="AlphaFoldDB" id="U7PSC3"/>
<keyword evidence="5" id="KW-0333">Golgi apparatus</keyword>
<proteinExistence type="inferred from homology"/>
<reference evidence="10" key="1">
    <citation type="journal article" date="2014" name="Genome Announc.">
        <title>Genome sequence of the pathogenic fungus Sporothrix schenckii (ATCC 58251).</title>
        <authorList>
            <person name="Cuomo C.A."/>
            <person name="Rodriguez-Del Valle N."/>
            <person name="Perez-Sanchez L."/>
            <person name="Abouelleil A."/>
            <person name="Goldberg J."/>
            <person name="Young S."/>
            <person name="Zeng Q."/>
            <person name="Birren B.W."/>
        </authorList>
    </citation>
    <scope>NUCLEOTIDE SEQUENCE [LARGE SCALE GENOMIC DNA]</scope>
    <source>
        <strain evidence="10">ATCC 58251 / de Perez 2211183</strain>
    </source>
</reference>
<protein>
    <recommendedName>
        <fullName evidence="8">Vacuolar protein sorting-associated protein 54 C-terminal domain-containing protein</fullName>
    </recommendedName>
</protein>
<dbReference type="PANTHER" id="PTHR12965:SF0">
    <property type="entry name" value="VACUOLAR PROTEIN SORTING-ASSOCIATED PROTEIN 54"/>
    <property type="match status" value="1"/>
</dbReference>
<comment type="subcellular location">
    <subcellularLocation>
        <location evidence="1">Golgi apparatus</location>
        <location evidence="1">trans-Golgi network</location>
    </subcellularLocation>
</comment>
<feature type="domain" description="Vacuolar protein sorting-associated protein 54 C-terminal" evidence="8">
    <location>
        <begin position="756"/>
        <end position="889"/>
    </location>
</feature>
<evidence type="ECO:0000256" key="2">
    <source>
        <dbReference type="ARBA" id="ARBA00009150"/>
    </source>
</evidence>
<dbReference type="OrthoDB" id="10259024at2759"/>
<feature type="compositionally biased region" description="Low complexity" evidence="7">
    <location>
        <begin position="508"/>
        <end position="520"/>
    </location>
</feature>
<dbReference type="GO" id="GO:0015031">
    <property type="term" value="P:protein transport"/>
    <property type="evidence" value="ECO:0007669"/>
    <property type="project" value="UniProtKB-KW"/>
</dbReference>
<dbReference type="InterPro" id="IPR012501">
    <property type="entry name" value="Vps54_C"/>
</dbReference>
<comment type="similarity">
    <text evidence="2">Belongs to the VPS54 family.</text>
</comment>
<accession>U7PSC3</accession>
<evidence type="ECO:0000256" key="4">
    <source>
        <dbReference type="ARBA" id="ARBA00022927"/>
    </source>
</evidence>
<dbReference type="GO" id="GO:0042147">
    <property type="term" value="P:retrograde transport, endosome to Golgi"/>
    <property type="evidence" value="ECO:0007669"/>
    <property type="project" value="InterPro"/>
</dbReference>
<evidence type="ECO:0000256" key="5">
    <source>
        <dbReference type="ARBA" id="ARBA00023034"/>
    </source>
</evidence>
<evidence type="ECO:0000313" key="10">
    <source>
        <dbReference type="Proteomes" id="UP000018087"/>
    </source>
</evidence>
<gene>
    <name evidence="9" type="ORF">HMPREF1624_05318</name>
</gene>
<evidence type="ECO:0000259" key="8">
    <source>
        <dbReference type="Pfam" id="PF07928"/>
    </source>
</evidence>
<dbReference type="HOGENOM" id="CLU_003094_1_0_1"/>
<dbReference type="GO" id="GO:0000938">
    <property type="term" value="C:GARP complex"/>
    <property type="evidence" value="ECO:0007669"/>
    <property type="project" value="InterPro"/>
</dbReference>
<keyword evidence="3" id="KW-0813">Transport</keyword>
<feature type="region of interest" description="Disordered" evidence="7">
    <location>
        <begin position="200"/>
        <end position="222"/>
    </location>
</feature>
<dbReference type="STRING" id="1391915.U7PSC3"/>
<dbReference type="EMBL" id="KI440846">
    <property type="protein sequence ID" value="ERS98533.1"/>
    <property type="molecule type" value="Genomic_DNA"/>
</dbReference>
<dbReference type="Pfam" id="PF07928">
    <property type="entry name" value="Vps54"/>
    <property type="match status" value="1"/>
</dbReference>
<dbReference type="GO" id="GO:0006896">
    <property type="term" value="P:Golgi to vacuole transport"/>
    <property type="evidence" value="ECO:0007669"/>
    <property type="project" value="TreeGrafter"/>
</dbReference>